<comment type="pathway">
    <text evidence="2">Secondary metabolite biosynthesis.</text>
</comment>
<keyword evidence="4" id="KW-0808">Transferase</keyword>
<dbReference type="GO" id="GO:0008374">
    <property type="term" value="F:O-acyltransferase activity"/>
    <property type="evidence" value="ECO:0007669"/>
    <property type="project" value="InterPro"/>
</dbReference>
<comment type="subcellular location">
    <subcellularLocation>
        <location evidence="1">Membrane</location>
        <topology evidence="1">Multi-pass membrane protein</topology>
    </subcellularLocation>
</comment>
<evidence type="ECO:0000256" key="8">
    <source>
        <dbReference type="SAM" id="Phobius"/>
    </source>
</evidence>
<evidence type="ECO:0000313" key="10">
    <source>
        <dbReference type="EMBL" id="OAC99755.1"/>
    </source>
</evidence>
<evidence type="ECO:0000313" key="11">
    <source>
        <dbReference type="Proteomes" id="UP000077051"/>
    </source>
</evidence>
<dbReference type="OrthoDB" id="1077582at2759"/>
<evidence type="ECO:0000256" key="3">
    <source>
        <dbReference type="ARBA" id="ARBA00007282"/>
    </source>
</evidence>
<dbReference type="VEuPathDB" id="FungiDB:MUCCIDRAFT_165586"/>
<comment type="similarity">
    <text evidence="3">Belongs to the wax synthase family.</text>
</comment>
<keyword evidence="11" id="KW-1185">Reference proteome</keyword>
<sequence length="446" mass="51024">MGTTTAIADSYPMSIPAYVATVMAPSFIFMALSLPVKRRNIIQDALLAVLWFAGLAIPMYYAGQFPYLCSMSTSVWAWATSMKMGVWVFSMPMEERRQRPFILTLSDWRKRNVNAPKTLDLQPCATSDYVDIKFGSLLWALLKHEILFDVIDFTFNYADAQRPIRVFSAFLSKIFSVLGQAEKAASLAPAEPLTYGCIAISVLMSMLFCVYIQTQLQVTYDIFMIAYALIYKCLPTLERWQLGKDSQKLNTKNIVKTKAILRRVRGIRAVKGYIESTLSMQVLFDSPWTAHSLRDFWGRRWHTFYNDCFYRLGYKPIRAAVQLFFNCKPPRWLPALSVFVMSGIMHEYFLYAATGSSLYFGSPLPACGLQFMFFVIQVCGISIGDKFFSRGWLGQLYTVLCMAVTCHLFVVPYVLTGYLYMERFSFYRIAVNYLQGNPDLLVGIFE</sequence>
<dbReference type="PANTHER" id="PTHR31595:SF57">
    <property type="entry name" value="OS04G0481900 PROTEIN"/>
    <property type="match status" value="1"/>
</dbReference>
<organism evidence="10 11">
    <name type="scientific">Mucor lusitanicus CBS 277.49</name>
    <dbReference type="NCBI Taxonomy" id="747725"/>
    <lineage>
        <taxon>Eukaryota</taxon>
        <taxon>Fungi</taxon>
        <taxon>Fungi incertae sedis</taxon>
        <taxon>Mucoromycota</taxon>
        <taxon>Mucoromycotina</taxon>
        <taxon>Mucoromycetes</taxon>
        <taxon>Mucorales</taxon>
        <taxon>Mucorineae</taxon>
        <taxon>Mucoraceae</taxon>
        <taxon>Mucor</taxon>
    </lineage>
</organism>
<feature type="transmembrane region" description="Helical" evidence="8">
    <location>
        <begin position="15"/>
        <end position="34"/>
    </location>
</feature>
<dbReference type="Proteomes" id="UP000077051">
    <property type="component" value="Unassembled WGS sequence"/>
</dbReference>
<dbReference type="GO" id="GO:0016020">
    <property type="term" value="C:membrane"/>
    <property type="evidence" value="ECO:0007669"/>
    <property type="project" value="UniProtKB-SubCell"/>
</dbReference>
<evidence type="ECO:0000256" key="1">
    <source>
        <dbReference type="ARBA" id="ARBA00004141"/>
    </source>
</evidence>
<evidence type="ECO:0000256" key="6">
    <source>
        <dbReference type="ARBA" id="ARBA00022989"/>
    </source>
</evidence>
<proteinExistence type="inferred from homology"/>
<feature type="transmembrane region" description="Helical" evidence="8">
    <location>
        <begin position="396"/>
        <end position="415"/>
    </location>
</feature>
<dbReference type="InterPro" id="IPR032805">
    <property type="entry name" value="Wax_synthase_dom"/>
</dbReference>
<name>A0A168IAR8_MUCCL</name>
<reference evidence="10 11" key="1">
    <citation type="submission" date="2015-06" db="EMBL/GenBank/DDBJ databases">
        <title>Expansion of signal transduction pathways in fungi by whole-genome duplication.</title>
        <authorList>
            <consortium name="DOE Joint Genome Institute"/>
            <person name="Corrochano L.M."/>
            <person name="Kuo A."/>
            <person name="Marcet-Houben M."/>
            <person name="Polaino S."/>
            <person name="Salamov A."/>
            <person name="Villalobos J.M."/>
            <person name="Alvarez M.I."/>
            <person name="Avalos J."/>
            <person name="Benito E.P."/>
            <person name="Benoit I."/>
            <person name="Burger G."/>
            <person name="Camino L.P."/>
            <person name="Canovas D."/>
            <person name="Cerda-Olmedo E."/>
            <person name="Cheng J.-F."/>
            <person name="Dominguez A."/>
            <person name="Elias M."/>
            <person name="Eslava A.P."/>
            <person name="Glaser F."/>
            <person name="Grimwood J."/>
            <person name="Gutierrez G."/>
            <person name="Heitman J."/>
            <person name="Henrissat B."/>
            <person name="Iturriaga E.A."/>
            <person name="Lang B.F."/>
            <person name="Lavin J.L."/>
            <person name="Lee S."/>
            <person name="Li W."/>
            <person name="Lindquist E."/>
            <person name="Lopez-Garcia S."/>
            <person name="Luque E.M."/>
            <person name="Marcos A.T."/>
            <person name="Martin J."/>
            <person name="Mccluskey K."/>
            <person name="Medina H.R."/>
            <person name="Miralles-Duran A."/>
            <person name="Miyazaki A."/>
            <person name="Munoz-Torres E."/>
            <person name="Oguiza J.A."/>
            <person name="Ohm R."/>
            <person name="Olmedo M."/>
            <person name="Orejas M."/>
            <person name="Ortiz-Castellanos L."/>
            <person name="Pisabarro A.G."/>
            <person name="Rodriguez-Romero J."/>
            <person name="Ruiz-Herrera J."/>
            <person name="Ruiz-Vazquez R."/>
            <person name="Sanz C."/>
            <person name="Schackwitz W."/>
            <person name="Schmutz J."/>
            <person name="Shahriari M."/>
            <person name="Shelest E."/>
            <person name="Silva-Franco F."/>
            <person name="Soanes D."/>
            <person name="Syed K."/>
            <person name="Tagua V.G."/>
            <person name="Talbot N.J."/>
            <person name="Thon M."/>
            <person name="De Vries R.P."/>
            <person name="Wiebenga A."/>
            <person name="Yadav J.S."/>
            <person name="Braun E.L."/>
            <person name="Baker S."/>
            <person name="Garre V."/>
            <person name="Horwitz B."/>
            <person name="Torres-Martinez S."/>
            <person name="Idnurm A."/>
            <person name="Herrera-Estrella A."/>
            <person name="Gabaldon T."/>
            <person name="Grigoriev I.V."/>
        </authorList>
    </citation>
    <scope>NUCLEOTIDE SEQUENCE [LARGE SCALE GENOMIC DNA]</scope>
    <source>
        <strain evidence="10 11">CBS 277.49</strain>
    </source>
</reference>
<evidence type="ECO:0000256" key="7">
    <source>
        <dbReference type="ARBA" id="ARBA00023136"/>
    </source>
</evidence>
<dbReference type="GO" id="GO:0006629">
    <property type="term" value="P:lipid metabolic process"/>
    <property type="evidence" value="ECO:0007669"/>
    <property type="project" value="InterPro"/>
</dbReference>
<feature type="transmembrane region" description="Helical" evidence="8">
    <location>
        <begin position="46"/>
        <end position="63"/>
    </location>
</feature>
<dbReference type="InterPro" id="IPR044851">
    <property type="entry name" value="Wax_synthase"/>
</dbReference>
<keyword evidence="7 8" id="KW-0472">Membrane</keyword>
<keyword evidence="5 8" id="KW-0812">Transmembrane</keyword>
<dbReference type="EMBL" id="AMYB01000007">
    <property type="protein sequence ID" value="OAC99755.1"/>
    <property type="molecule type" value="Genomic_DNA"/>
</dbReference>
<accession>A0A168IAR8</accession>
<evidence type="ECO:0000256" key="2">
    <source>
        <dbReference type="ARBA" id="ARBA00005179"/>
    </source>
</evidence>
<dbReference type="AlphaFoldDB" id="A0A168IAR8"/>
<dbReference type="PANTHER" id="PTHR31595">
    <property type="entry name" value="LONG-CHAIN-ALCOHOL O-FATTY-ACYLTRANSFERASE 3-RELATED"/>
    <property type="match status" value="1"/>
</dbReference>
<feature type="transmembrane region" description="Helical" evidence="8">
    <location>
        <begin position="193"/>
        <end position="213"/>
    </location>
</feature>
<feature type="transmembrane region" description="Helical" evidence="8">
    <location>
        <begin position="363"/>
        <end position="384"/>
    </location>
</feature>
<evidence type="ECO:0000256" key="5">
    <source>
        <dbReference type="ARBA" id="ARBA00022692"/>
    </source>
</evidence>
<evidence type="ECO:0000259" key="9">
    <source>
        <dbReference type="Pfam" id="PF13813"/>
    </source>
</evidence>
<gene>
    <name evidence="10" type="ORF">MUCCIDRAFT_165586</name>
</gene>
<dbReference type="STRING" id="747725.A0A168IAR8"/>
<comment type="caution">
    <text evidence="10">The sequence shown here is derived from an EMBL/GenBank/DDBJ whole genome shotgun (WGS) entry which is preliminary data.</text>
</comment>
<keyword evidence="6 8" id="KW-1133">Transmembrane helix</keyword>
<evidence type="ECO:0000256" key="4">
    <source>
        <dbReference type="ARBA" id="ARBA00022679"/>
    </source>
</evidence>
<dbReference type="Pfam" id="PF13813">
    <property type="entry name" value="MBOAT_2"/>
    <property type="match status" value="1"/>
</dbReference>
<feature type="domain" description="Wax synthase" evidence="9">
    <location>
        <begin position="282"/>
        <end position="356"/>
    </location>
</feature>
<protein>
    <recommendedName>
        <fullName evidence="9">Wax synthase domain-containing protein</fullName>
    </recommendedName>
</protein>